<evidence type="ECO:0000256" key="1">
    <source>
        <dbReference type="SAM" id="MobiDB-lite"/>
    </source>
</evidence>
<evidence type="ECO:0000313" key="3">
    <source>
        <dbReference type="WBParaSite" id="jg9771"/>
    </source>
</evidence>
<feature type="compositionally biased region" description="Polar residues" evidence="1">
    <location>
        <begin position="252"/>
        <end position="285"/>
    </location>
</feature>
<protein>
    <submittedName>
        <fullName evidence="3">MULE transposase domain-containing protein</fullName>
    </submittedName>
</protein>
<accession>A0A915EUW0</accession>
<feature type="region of interest" description="Disordered" evidence="1">
    <location>
        <begin position="230"/>
        <end position="285"/>
    </location>
</feature>
<dbReference type="AlphaFoldDB" id="A0A915EUW0"/>
<dbReference type="Proteomes" id="UP000887574">
    <property type="component" value="Unplaced"/>
</dbReference>
<organism evidence="2 3">
    <name type="scientific">Ditylenchus dipsaci</name>
    <dbReference type="NCBI Taxonomy" id="166011"/>
    <lineage>
        <taxon>Eukaryota</taxon>
        <taxon>Metazoa</taxon>
        <taxon>Ecdysozoa</taxon>
        <taxon>Nematoda</taxon>
        <taxon>Chromadorea</taxon>
        <taxon>Rhabditida</taxon>
        <taxon>Tylenchina</taxon>
        <taxon>Tylenchomorpha</taxon>
        <taxon>Sphaerularioidea</taxon>
        <taxon>Anguinidae</taxon>
        <taxon>Anguininae</taxon>
        <taxon>Ditylenchus</taxon>
    </lineage>
</organism>
<sequence length="309" mass="35618">MTRGTVRDWQTQAKCSTEEQRREWMMQHELRWQKLQGRPGKKWNTEEFVCKFSNPTHPGVYNQKAIPVIEDAPYCIGFGKREVPKKHAESNYSEWQFFLIFITRRLMNKQHRSNIVRTDATYKLNLLGYPVAGFSDANKRFHPTVIGICSSESKFAYEGLFNAIKYADLQNLYHPKLVVRDADTSIICRLAKFRRSAMLLSCHNEIEEETSKGSVHRVHVNQMKKRFTLDDPLFDGGQPAHGARGNACGNGAPQNSSPKSRQNPGGLQIISPQHSPTPLRQSSRFRQLPIRLIHDPRTKQWTRSRVNLT</sequence>
<name>A0A915EUW0_9BILA</name>
<keyword evidence="2" id="KW-1185">Reference proteome</keyword>
<proteinExistence type="predicted"/>
<dbReference type="WBParaSite" id="jg9771">
    <property type="protein sequence ID" value="jg9771"/>
    <property type="gene ID" value="jg9771"/>
</dbReference>
<reference evidence="3" key="1">
    <citation type="submission" date="2022-11" db="UniProtKB">
        <authorList>
            <consortium name="WormBaseParasite"/>
        </authorList>
    </citation>
    <scope>IDENTIFICATION</scope>
</reference>
<evidence type="ECO:0000313" key="2">
    <source>
        <dbReference type="Proteomes" id="UP000887574"/>
    </source>
</evidence>